<dbReference type="Proteomes" id="UP000317036">
    <property type="component" value="Unassembled WGS sequence"/>
</dbReference>
<keyword evidence="4" id="KW-1185">Reference proteome</keyword>
<evidence type="ECO:0000259" key="2">
    <source>
        <dbReference type="Pfam" id="PF01337"/>
    </source>
</evidence>
<sequence length="93" mass="10720">MDAFNDCLSDIVPDNEGFVLVFKNFDKFNARCKDMAYHLLDIIQGNSWRLLVGSQKKLIAFLHSNDPHLDIQSVGALRVLWNNEEWLNKSRGL</sequence>
<dbReference type="Pfam" id="PF01337">
    <property type="entry name" value="Barstar"/>
    <property type="match status" value="1"/>
</dbReference>
<gene>
    <name evidence="3" type="ORF">FPZ49_19045</name>
</gene>
<dbReference type="EMBL" id="VNJI01000024">
    <property type="protein sequence ID" value="TVY08345.1"/>
    <property type="molecule type" value="Genomic_DNA"/>
</dbReference>
<dbReference type="InterPro" id="IPR000468">
    <property type="entry name" value="Barstar"/>
</dbReference>
<dbReference type="InterPro" id="IPR035905">
    <property type="entry name" value="Barstar-like_sf"/>
</dbReference>
<dbReference type="SUPFAM" id="SSF52038">
    <property type="entry name" value="Barstar-related"/>
    <property type="match status" value="1"/>
</dbReference>
<name>A0A559K883_9BACL</name>
<dbReference type="Gene3D" id="3.30.370.10">
    <property type="entry name" value="Barstar-like"/>
    <property type="match status" value="1"/>
</dbReference>
<evidence type="ECO:0000256" key="1">
    <source>
        <dbReference type="ARBA" id="ARBA00006845"/>
    </source>
</evidence>
<dbReference type="AlphaFoldDB" id="A0A559K883"/>
<feature type="domain" description="Barstar (barnase inhibitor)" evidence="2">
    <location>
        <begin position="1"/>
        <end position="45"/>
    </location>
</feature>
<accession>A0A559K883</accession>
<proteinExistence type="inferred from homology"/>
<dbReference type="OrthoDB" id="7575400at2"/>
<evidence type="ECO:0000313" key="3">
    <source>
        <dbReference type="EMBL" id="TVY08345.1"/>
    </source>
</evidence>
<reference evidence="3 4" key="1">
    <citation type="submission" date="2019-07" db="EMBL/GenBank/DDBJ databases">
        <authorList>
            <person name="Kim J."/>
        </authorList>
    </citation>
    <scope>NUCLEOTIDE SEQUENCE [LARGE SCALE GENOMIC DNA]</scope>
    <source>
        <strain evidence="3 4">JC52</strain>
    </source>
</reference>
<protein>
    <submittedName>
        <fullName evidence="3">Barstar family protein</fullName>
    </submittedName>
</protein>
<comment type="caution">
    <text evidence="3">The sequence shown here is derived from an EMBL/GenBank/DDBJ whole genome shotgun (WGS) entry which is preliminary data.</text>
</comment>
<organism evidence="3 4">
    <name type="scientific">Paenibacillus cremeus</name>
    <dbReference type="NCBI Taxonomy" id="2163881"/>
    <lineage>
        <taxon>Bacteria</taxon>
        <taxon>Bacillati</taxon>
        <taxon>Bacillota</taxon>
        <taxon>Bacilli</taxon>
        <taxon>Bacillales</taxon>
        <taxon>Paenibacillaceae</taxon>
        <taxon>Paenibacillus</taxon>
    </lineage>
</organism>
<comment type="similarity">
    <text evidence="1">Belongs to the barstar family.</text>
</comment>
<evidence type="ECO:0000313" key="4">
    <source>
        <dbReference type="Proteomes" id="UP000317036"/>
    </source>
</evidence>